<dbReference type="InterPro" id="IPR023192">
    <property type="entry name" value="TGS-like_dom_sf"/>
</dbReference>
<evidence type="ECO:0000259" key="9">
    <source>
        <dbReference type="PROSITE" id="PS51880"/>
    </source>
</evidence>
<dbReference type="PANTHER" id="PTHR23305">
    <property type="entry name" value="OBG GTPASE FAMILY"/>
    <property type="match status" value="1"/>
</dbReference>
<dbReference type="GO" id="GO:0046872">
    <property type="term" value="F:metal ion binding"/>
    <property type="evidence" value="ECO:0007669"/>
    <property type="project" value="UniProtKB-KW"/>
</dbReference>
<dbReference type="PRINTS" id="PR00326">
    <property type="entry name" value="GTP1OBG"/>
</dbReference>
<dbReference type="Pfam" id="PF01926">
    <property type="entry name" value="MMR_HSR1"/>
    <property type="match status" value="1"/>
</dbReference>
<dbReference type="InterPro" id="IPR012676">
    <property type="entry name" value="TGS-like"/>
</dbReference>
<dbReference type="GO" id="GO:0005525">
    <property type="term" value="F:GTP binding"/>
    <property type="evidence" value="ECO:0007669"/>
    <property type="project" value="InterPro"/>
</dbReference>
<accession>A0A4Q0AHR6</accession>
<dbReference type="Gene3D" id="1.10.150.300">
    <property type="entry name" value="TGS-like domain"/>
    <property type="match status" value="1"/>
</dbReference>
<dbReference type="InterPro" id="IPR027417">
    <property type="entry name" value="P-loop_NTPase"/>
</dbReference>
<dbReference type="CDD" id="cd01900">
    <property type="entry name" value="YchF"/>
    <property type="match status" value="1"/>
</dbReference>
<name>A0A4Q0AHR6_9BACT</name>
<evidence type="ECO:0000256" key="3">
    <source>
        <dbReference type="ARBA" id="ARBA00022741"/>
    </source>
</evidence>
<evidence type="ECO:0000256" key="5">
    <source>
        <dbReference type="ARBA" id="ARBA00022842"/>
    </source>
</evidence>
<dbReference type="PROSITE" id="PS51880">
    <property type="entry name" value="TGS"/>
    <property type="match status" value="1"/>
</dbReference>
<keyword evidence="3 6" id="KW-0547">Nucleotide-binding</keyword>
<dbReference type="GO" id="GO:0005737">
    <property type="term" value="C:cytoplasm"/>
    <property type="evidence" value="ECO:0007669"/>
    <property type="project" value="TreeGrafter"/>
</dbReference>
<dbReference type="GO" id="GO:0016887">
    <property type="term" value="F:ATP hydrolysis activity"/>
    <property type="evidence" value="ECO:0007669"/>
    <property type="project" value="UniProtKB-UniRule"/>
</dbReference>
<dbReference type="NCBIfam" id="TIGR00092">
    <property type="entry name" value="redox-regulated ATPase YchF"/>
    <property type="match status" value="1"/>
</dbReference>
<dbReference type="InterPro" id="IPR013029">
    <property type="entry name" value="YchF_C"/>
</dbReference>
<evidence type="ECO:0000259" key="8">
    <source>
        <dbReference type="PROSITE" id="PS51710"/>
    </source>
</evidence>
<organism evidence="10 11">
    <name type="scientific">Candidatus Chaera renei</name>
    <dbReference type="NCBI Taxonomy" id="2506947"/>
    <lineage>
        <taxon>Bacteria</taxon>
        <taxon>Candidatus Saccharimonadota</taxon>
        <taxon>Candidatus Saccharimonadia</taxon>
        <taxon>Candidatus Saccharimonadales</taxon>
        <taxon>Candidatus Saccharimonadaceae</taxon>
        <taxon>Candidatus Chaera</taxon>
    </lineage>
</organism>
<feature type="domain" description="TGS" evidence="9">
    <location>
        <begin position="269"/>
        <end position="352"/>
    </location>
</feature>
<dbReference type="CDD" id="cd04867">
    <property type="entry name" value="TGS_YchF_OLA1"/>
    <property type="match status" value="1"/>
</dbReference>
<dbReference type="PANTHER" id="PTHR23305:SF18">
    <property type="entry name" value="OBG-TYPE G DOMAIN-CONTAINING PROTEIN"/>
    <property type="match status" value="1"/>
</dbReference>
<evidence type="ECO:0000256" key="2">
    <source>
        <dbReference type="ARBA" id="ARBA00022723"/>
    </source>
</evidence>
<keyword evidence="5" id="KW-0460">Magnesium</keyword>
<protein>
    <recommendedName>
        <fullName evidence="6">Ribosome-binding ATPase YchF</fullName>
    </recommendedName>
</protein>
<dbReference type="HAMAP" id="MF_00944">
    <property type="entry name" value="YchF_OLA1_ATPase"/>
    <property type="match status" value="1"/>
</dbReference>
<evidence type="ECO:0000256" key="7">
    <source>
        <dbReference type="SAM" id="Coils"/>
    </source>
</evidence>
<dbReference type="InterPro" id="IPR004396">
    <property type="entry name" value="ATPase_YchF/OLA1"/>
</dbReference>
<dbReference type="InterPro" id="IPR041706">
    <property type="entry name" value="YchF_N"/>
</dbReference>
<dbReference type="Pfam" id="PF06071">
    <property type="entry name" value="YchF-GTPase_C"/>
    <property type="match status" value="1"/>
</dbReference>
<dbReference type="EMBL" id="SCKW01000031">
    <property type="protein sequence ID" value="RWZ78118.1"/>
    <property type="molecule type" value="Genomic_DNA"/>
</dbReference>
<comment type="function">
    <text evidence="6">ATPase that binds to both the 70S ribosome and the 50S ribosomal subunit in a nucleotide-independent manner.</text>
</comment>
<keyword evidence="2" id="KW-0479">Metal-binding</keyword>
<keyword evidence="11" id="KW-1185">Reference proteome</keyword>
<comment type="caution">
    <text evidence="10">The sequence shown here is derived from an EMBL/GenBank/DDBJ whole genome shotgun (WGS) entry which is preliminary data.</text>
</comment>
<dbReference type="SUPFAM" id="SSF81271">
    <property type="entry name" value="TGS-like"/>
    <property type="match status" value="1"/>
</dbReference>
<evidence type="ECO:0000256" key="4">
    <source>
        <dbReference type="ARBA" id="ARBA00022840"/>
    </source>
</evidence>
<keyword evidence="4 6" id="KW-0067">ATP-binding</keyword>
<evidence type="ECO:0000256" key="1">
    <source>
        <dbReference type="ARBA" id="ARBA00001946"/>
    </source>
</evidence>
<dbReference type="Gene3D" id="3.40.50.300">
    <property type="entry name" value="P-loop containing nucleotide triphosphate hydrolases"/>
    <property type="match status" value="1"/>
</dbReference>
<dbReference type="FunFam" id="3.10.20.30:FF:000001">
    <property type="entry name" value="Ribosome-binding ATPase YchF"/>
    <property type="match status" value="1"/>
</dbReference>
<dbReference type="PROSITE" id="PS51710">
    <property type="entry name" value="G_OBG"/>
    <property type="match status" value="1"/>
</dbReference>
<evidence type="ECO:0000256" key="6">
    <source>
        <dbReference type="HAMAP-Rule" id="MF_00944"/>
    </source>
</evidence>
<dbReference type="InterPro" id="IPR012675">
    <property type="entry name" value="Beta-grasp_dom_sf"/>
</dbReference>
<dbReference type="SUPFAM" id="SSF52540">
    <property type="entry name" value="P-loop containing nucleoside triphosphate hydrolases"/>
    <property type="match status" value="1"/>
</dbReference>
<keyword evidence="7" id="KW-0175">Coiled coil</keyword>
<feature type="coiled-coil region" evidence="7">
    <location>
        <begin position="221"/>
        <end position="248"/>
    </location>
</feature>
<dbReference type="InterPro" id="IPR031167">
    <property type="entry name" value="G_OBG"/>
</dbReference>
<feature type="binding site" evidence="6">
    <location>
        <begin position="11"/>
        <end position="16"/>
    </location>
    <ligand>
        <name>ATP</name>
        <dbReference type="ChEBI" id="CHEBI:30616"/>
    </ligand>
</feature>
<reference evidence="10" key="1">
    <citation type="submission" date="2019-01" db="EMBL/GenBank/DDBJ databases">
        <title>Genomic signatures and co-occurrence patterns of the ultra-small Saccharimodia (Patescibacteria phylum) suggest a symbiotic lifestyle.</title>
        <authorList>
            <person name="Lemos L."/>
            <person name="Medeiros J."/>
            <person name="Andreote F."/>
            <person name="Fernandes G."/>
            <person name="Varani A."/>
            <person name="Oliveira G."/>
            <person name="Pylro V."/>
        </authorList>
    </citation>
    <scope>NUCLEOTIDE SEQUENCE [LARGE SCALE GENOMIC DNA]</scope>
    <source>
        <strain evidence="10">AMD01</strain>
    </source>
</reference>
<dbReference type="InterPro" id="IPR006073">
    <property type="entry name" value="GTP-bd"/>
</dbReference>
<dbReference type="Gene3D" id="3.10.20.30">
    <property type="match status" value="1"/>
</dbReference>
<proteinExistence type="inferred from homology"/>
<feature type="domain" description="OBG-type G" evidence="8">
    <location>
        <begin position="2"/>
        <end position="247"/>
    </location>
</feature>
<comment type="cofactor">
    <cofactor evidence="1">
        <name>Mg(2+)</name>
        <dbReference type="ChEBI" id="CHEBI:18420"/>
    </cofactor>
</comment>
<gene>
    <name evidence="6 10" type="primary">ychF</name>
    <name evidence="10" type="ORF">EOT04_02815</name>
</gene>
<dbReference type="InterPro" id="IPR004095">
    <property type="entry name" value="TGS"/>
</dbReference>
<dbReference type="GO" id="GO:0005524">
    <property type="term" value="F:ATP binding"/>
    <property type="evidence" value="ECO:0007669"/>
    <property type="project" value="UniProtKB-UniRule"/>
</dbReference>
<dbReference type="Proteomes" id="UP000289269">
    <property type="component" value="Unassembled WGS sequence"/>
</dbReference>
<dbReference type="GO" id="GO:0043023">
    <property type="term" value="F:ribosomal large subunit binding"/>
    <property type="evidence" value="ECO:0007669"/>
    <property type="project" value="UniProtKB-UniRule"/>
</dbReference>
<evidence type="ECO:0000313" key="10">
    <source>
        <dbReference type="EMBL" id="RWZ78118.1"/>
    </source>
</evidence>
<dbReference type="AlphaFoldDB" id="A0A4Q0AHR6"/>
<comment type="similarity">
    <text evidence="6">Belongs to the TRAFAC class OBG-HflX-like GTPase superfamily. OBG GTPase family. YchF/OLA1 subfamily.</text>
</comment>
<sequence length="354" mass="37939">MLSIGIVGLPNVGKSTLFNALTNNNALAANYPFATIEPNVGIVPVPDPRLPVLQKMYQAARVVPATVKFIDIAGLVAGAHRGEGLGNQFLANIRECDAVAHVVRDFLNNNIVHVADRIDPGQDLELVRAELALADLQTIGNILPKLQKEAKTSPGTSEQLVKLEKLKRSLEQDGTIDRTLLDVGRQYQLLTAKPVILVFNVDESTLGDQAKHKALRQLAGQTAAVIVSAKLEEELKELESEDAKALLQSYGADQSGLSQLVSAAYAALGLQSFLTAGPKEVRAWTVKQGATAPQAAGVIHSDFEKGFIAAQVVSYEDLVACGSLASVKAAGKVRTEGKDYPMRPDDVVEFRFNV</sequence>
<dbReference type="PIRSF" id="PIRSF006641">
    <property type="entry name" value="CHP00092"/>
    <property type="match status" value="1"/>
</dbReference>
<evidence type="ECO:0000313" key="11">
    <source>
        <dbReference type="Proteomes" id="UP000289269"/>
    </source>
</evidence>